<sequence>MAIDPPPTDPSSTVIDGVLSKQASHSSAIYAKPYPDISKILVIDGQNFKPWQERISSLLDMHIVAWVLNEPKPKSVTDQ</sequence>
<evidence type="ECO:0000313" key="1">
    <source>
        <dbReference type="EMBL" id="GMI96702.1"/>
    </source>
</evidence>
<dbReference type="EMBL" id="BSYR01000028">
    <property type="protein sequence ID" value="GMI96702.1"/>
    <property type="molecule type" value="Genomic_DNA"/>
</dbReference>
<evidence type="ECO:0000313" key="2">
    <source>
        <dbReference type="Proteomes" id="UP001165190"/>
    </source>
</evidence>
<proteinExistence type="predicted"/>
<name>A0A9W7IHE2_HIBTR</name>
<dbReference type="Proteomes" id="UP001165190">
    <property type="component" value="Unassembled WGS sequence"/>
</dbReference>
<gene>
    <name evidence="1" type="ORF">HRI_003339500</name>
</gene>
<protein>
    <submittedName>
        <fullName evidence="1">Uncharacterized protein</fullName>
    </submittedName>
</protein>
<accession>A0A9W7IHE2</accession>
<comment type="caution">
    <text evidence="1">The sequence shown here is derived from an EMBL/GenBank/DDBJ whole genome shotgun (WGS) entry which is preliminary data.</text>
</comment>
<organism evidence="1 2">
    <name type="scientific">Hibiscus trionum</name>
    <name type="common">Flower of an hour</name>
    <dbReference type="NCBI Taxonomy" id="183268"/>
    <lineage>
        <taxon>Eukaryota</taxon>
        <taxon>Viridiplantae</taxon>
        <taxon>Streptophyta</taxon>
        <taxon>Embryophyta</taxon>
        <taxon>Tracheophyta</taxon>
        <taxon>Spermatophyta</taxon>
        <taxon>Magnoliopsida</taxon>
        <taxon>eudicotyledons</taxon>
        <taxon>Gunneridae</taxon>
        <taxon>Pentapetalae</taxon>
        <taxon>rosids</taxon>
        <taxon>malvids</taxon>
        <taxon>Malvales</taxon>
        <taxon>Malvaceae</taxon>
        <taxon>Malvoideae</taxon>
        <taxon>Hibiscus</taxon>
    </lineage>
</organism>
<dbReference type="OrthoDB" id="988434at2759"/>
<dbReference type="AlphaFoldDB" id="A0A9W7IHE2"/>
<keyword evidence="2" id="KW-1185">Reference proteome</keyword>
<reference evidence="1" key="1">
    <citation type="submission" date="2023-05" db="EMBL/GenBank/DDBJ databases">
        <title>Genome and transcriptome analyses reveal genes involved in the formation of fine ridges on petal epidermal cells in Hibiscus trionum.</title>
        <authorList>
            <person name="Koshimizu S."/>
            <person name="Masuda S."/>
            <person name="Ishii T."/>
            <person name="Shirasu K."/>
            <person name="Hoshino A."/>
            <person name="Arita M."/>
        </authorList>
    </citation>
    <scope>NUCLEOTIDE SEQUENCE</scope>
    <source>
        <strain evidence="1">Hamamatsu line</strain>
    </source>
</reference>